<feature type="transmembrane region" description="Helical" evidence="2">
    <location>
        <begin position="177"/>
        <end position="197"/>
    </location>
</feature>
<feature type="transmembrane region" description="Helical" evidence="2">
    <location>
        <begin position="268"/>
        <end position="286"/>
    </location>
</feature>
<dbReference type="PANTHER" id="PTHR43592:SF15">
    <property type="entry name" value="CAAX AMINO TERMINAL PROTEASE FAMILY PROTEIN"/>
    <property type="match status" value="1"/>
</dbReference>
<name>B9DJ71_STACT</name>
<evidence type="ECO:0000313" key="5">
    <source>
        <dbReference type="Proteomes" id="UP000000444"/>
    </source>
</evidence>
<evidence type="ECO:0000259" key="3">
    <source>
        <dbReference type="Pfam" id="PF02517"/>
    </source>
</evidence>
<dbReference type="OrthoDB" id="8607342at2"/>
<dbReference type="GeneID" id="93794715"/>
<dbReference type="PANTHER" id="PTHR43592">
    <property type="entry name" value="CAAX AMINO TERMINAL PROTEASE"/>
    <property type="match status" value="1"/>
</dbReference>
<feature type="transmembrane region" description="Helical" evidence="2">
    <location>
        <begin position="54"/>
        <end position="79"/>
    </location>
</feature>
<dbReference type="HOGENOM" id="CLU_079560_4_0_9"/>
<feature type="transmembrane region" description="Helical" evidence="2">
    <location>
        <begin position="217"/>
        <end position="233"/>
    </location>
</feature>
<keyword evidence="2" id="KW-0472">Membrane</keyword>
<dbReference type="Pfam" id="PF02517">
    <property type="entry name" value="Rce1-like"/>
    <property type="match status" value="1"/>
</dbReference>
<feature type="transmembrane region" description="Helical" evidence="2">
    <location>
        <begin position="91"/>
        <end position="115"/>
    </location>
</feature>
<dbReference type="AlphaFoldDB" id="B9DJ71"/>
<accession>B9DJ71</accession>
<dbReference type="InterPro" id="IPR003675">
    <property type="entry name" value="Rce1/LyrA-like_dom"/>
</dbReference>
<feature type="transmembrane region" description="Helical" evidence="2">
    <location>
        <begin position="135"/>
        <end position="157"/>
    </location>
</feature>
<feature type="compositionally biased region" description="Basic residues" evidence="1">
    <location>
        <begin position="27"/>
        <end position="39"/>
    </location>
</feature>
<dbReference type="RefSeq" id="WP_015901505.1">
    <property type="nucleotide sequence ID" value="NC_012121.1"/>
</dbReference>
<feature type="region of interest" description="Disordered" evidence="1">
    <location>
        <begin position="1"/>
        <end position="47"/>
    </location>
</feature>
<keyword evidence="2" id="KW-1133">Transmembrane helix</keyword>
<organism evidence="4 5">
    <name type="scientific">Staphylococcus carnosus (strain TM300)</name>
    <dbReference type="NCBI Taxonomy" id="396513"/>
    <lineage>
        <taxon>Bacteria</taxon>
        <taxon>Bacillati</taxon>
        <taxon>Bacillota</taxon>
        <taxon>Bacilli</taxon>
        <taxon>Bacillales</taxon>
        <taxon>Staphylococcaceae</taxon>
        <taxon>Staphylococcus</taxon>
    </lineage>
</organism>
<dbReference type="Proteomes" id="UP000000444">
    <property type="component" value="Chromosome"/>
</dbReference>
<feature type="domain" description="CAAX prenyl protease 2/Lysostaphin resistance protein A-like" evidence="3">
    <location>
        <begin position="186"/>
        <end position="274"/>
    </location>
</feature>
<evidence type="ECO:0000313" key="4">
    <source>
        <dbReference type="EMBL" id="CAL29170.1"/>
    </source>
</evidence>
<gene>
    <name evidence="4" type="ordered locus">Sca_2267</name>
</gene>
<keyword evidence="2" id="KW-0812">Transmembrane</keyword>
<proteinExistence type="predicted"/>
<feature type="transmembrane region" description="Helical" evidence="2">
    <location>
        <begin position="239"/>
        <end position="256"/>
    </location>
</feature>
<reference evidence="4 5" key="1">
    <citation type="journal article" date="2009" name="Appl. Environ. Microbiol.">
        <title>Genome analysis of the meat starter culture bacterium Staphylococcus carnosus TM300.</title>
        <authorList>
            <person name="Rosenstein R."/>
            <person name="Nerz C."/>
            <person name="Biswas L."/>
            <person name="Resch A."/>
            <person name="Raddatz G."/>
            <person name="Schuster S.C."/>
            <person name="Goetz F."/>
        </authorList>
    </citation>
    <scope>NUCLEOTIDE SEQUENCE [LARGE SCALE GENOMIC DNA]</scope>
    <source>
        <strain evidence="4 5">TM300</strain>
    </source>
</reference>
<protein>
    <recommendedName>
        <fullName evidence="3">CAAX prenyl protease 2/Lysostaphin resistance protein A-like domain-containing protein</fullName>
    </recommendedName>
</protein>
<keyword evidence="5" id="KW-1185">Reference proteome</keyword>
<dbReference type="MEROPS" id="G05.007"/>
<dbReference type="BioCyc" id="SCAR396513:SCA_RS11420-MONOMER"/>
<dbReference type="eggNOG" id="COG1266">
    <property type="taxonomic scope" value="Bacteria"/>
</dbReference>
<dbReference type="GO" id="GO:0080120">
    <property type="term" value="P:CAAX-box protein maturation"/>
    <property type="evidence" value="ECO:0007669"/>
    <property type="project" value="UniProtKB-ARBA"/>
</dbReference>
<sequence length="287" mass="33000">MSEHINPANRRHHDTNSRNPEYPSHPTRSRYRLVRRPRQARPGASRNLSPKGNIAVNILIFLGFMIATQIPTAIAGGIAGYVSFFNGDSPIVFTILIFLYIVVSGLMAWLITWYYRKRGYERMKAPHFKDIGIDVLFFIGIRVWTTLCMVAATGIFKEDSTANDQALMRQIDKLTDFSNPMIVIALAIFLIHITFVAPYFEELTFRGIFKETIFKKLSFWWPMLISSAIFSLNHMPNNIIVFFLYGGMGAGFYLAYNRRRNIWDSYIVHMLNNASASIAIMFLLIFM</sequence>
<dbReference type="EMBL" id="AM295250">
    <property type="protein sequence ID" value="CAL29170.1"/>
    <property type="molecule type" value="Genomic_DNA"/>
</dbReference>
<evidence type="ECO:0000256" key="2">
    <source>
        <dbReference type="SAM" id="Phobius"/>
    </source>
</evidence>
<dbReference type="KEGG" id="sca:SCA_2267"/>
<dbReference type="GO" id="GO:0004175">
    <property type="term" value="F:endopeptidase activity"/>
    <property type="evidence" value="ECO:0007669"/>
    <property type="project" value="UniProtKB-ARBA"/>
</dbReference>
<evidence type="ECO:0000256" key="1">
    <source>
        <dbReference type="SAM" id="MobiDB-lite"/>
    </source>
</evidence>